<dbReference type="EMBL" id="BAABMM010000040">
    <property type="protein sequence ID" value="GAA5252826.1"/>
    <property type="molecule type" value="Genomic_DNA"/>
</dbReference>
<protein>
    <submittedName>
        <fullName evidence="1">Uncharacterized protein</fullName>
    </submittedName>
</protein>
<reference evidence="1 2" key="1">
    <citation type="journal article" date="2024" name="Microbiol. Immunol.">
        <title>Discovery of a novel spotted fever group Rickettsia, 'Candidatus Rickettsia kedanie,' in unfed larval chigger mites, Leptotrombidium scutellare.</title>
        <authorList>
            <person name="Ogawa M."/>
            <person name="Matsutani M."/>
            <person name="Katayama T."/>
            <person name="Takada N."/>
            <person name="Noda S."/>
            <person name="Takahashi M."/>
            <person name="Kageyama D."/>
            <person name="Hanaoka N."/>
            <person name="Ebihara H."/>
        </authorList>
    </citation>
    <scope>NUCLEOTIDE SEQUENCE [LARGE SCALE GENOMIC DNA]</scope>
    <source>
        <strain evidence="1 2">KNCP2-13</strain>
    </source>
</reference>
<keyword evidence="2" id="KW-1185">Reference proteome</keyword>
<gene>
    <name evidence="1" type="ORF">KNCP2_11140</name>
</gene>
<proteinExistence type="predicted"/>
<accession>A0ABP9TU95</accession>
<comment type="caution">
    <text evidence="1">The sequence shown here is derived from an EMBL/GenBank/DDBJ whole genome shotgun (WGS) entry which is preliminary data.</text>
</comment>
<evidence type="ECO:0000313" key="2">
    <source>
        <dbReference type="Proteomes" id="UP001628124"/>
    </source>
</evidence>
<dbReference type="RefSeq" id="WP_412708449.1">
    <property type="nucleotide sequence ID" value="NZ_BAABMM010000040.1"/>
</dbReference>
<name>A0ABP9TU95_9RICK</name>
<dbReference type="Proteomes" id="UP001628124">
    <property type="component" value="Unassembled WGS sequence"/>
</dbReference>
<sequence>MVGNIEYTVAGALLANGWLTGNVNFNNRGGTFYLGDDTKIIGSVTSTAV</sequence>
<evidence type="ECO:0000313" key="1">
    <source>
        <dbReference type="EMBL" id="GAA5252826.1"/>
    </source>
</evidence>
<organism evidence="1 2">
    <name type="scientific">Candidatus Rickettsia kedanie</name>
    <dbReference type="NCBI Taxonomy" id="3115352"/>
    <lineage>
        <taxon>Bacteria</taxon>
        <taxon>Pseudomonadati</taxon>
        <taxon>Pseudomonadota</taxon>
        <taxon>Alphaproteobacteria</taxon>
        <taxon>Rickettsiales</taxon>
        <taxon>Rickettsiaceae</taxon>
        <taxon>Rickettsieae</taxon>
        <taxon>Rickettsia</taxon>
        <taxon>spotted fever group</taxon>
    </lineage>
</organism>